<dbReference type="Pfam" id="PF22491">
    <property type="entry name" value="DUF6988"/>
    <property type="match status" value="1"/>
</dbReference>
<dbReference type="Proteomes" id="UP001595962">
    <property type="component" value="Unassembled WGS sequence"/>
</dbReference>
<dbReference type="RefSeq" id="WP_377331706.1">
    <property type="nucleotide sequence ID" value="NZ_JBHSGB010000003.1"/>
</dbReference>
<dbReference type="InterPro" id="IPR054257">
    <property type="entry name" value="DUF6988"/>
</dbReference>
<sequence>MYEFMASHIDQLHQIGSIPGPKYNAAFQSGVLSFEHGYSLLKLVDLGLVSSGFALMRPQFECLIRGFWLMYTDTDVWLSKVGSLGNVGVDELKKFEPPMLADMFKALERSEAPAQILSQLKSYREINNIALNSFTHGGLMALVGNGAGYKPKSIYDSLRNSNAVAAINLQMLSILIGIEEAMSPVREMHWRFTDCLPIIHN</sequence>
<reference evidence="2" key="1">
    <citation type="journal article" date="2019" name="Int. J. Syst. Evol. Microbiol.">
        <title>The Global Catalogue of Microorganisms (GCM) 10K type strain sequencing project: providing services to taxonomists for standard genome sequencing and annotation.</title>
        <authorList>
            <consortium name="The Broad Institute Genomics Platform"/>
            <consortium name="The Broad Institute Genome Sequencing Center for Infectious Disease"/>
            <person name="Wu L."/>
            <person name="Ma J."/>
        </authorList>
    </citation>
    <scope>NUCLEOTIDE SEQUENCE [LARGE SCALE GENOMIC DNA]</scope>
    <source>
        <strain evidence="2">DT28</strain>
    </source>
</reference>
<evidence type="ECO:0000313" key="1">
    <source>
        <dbReference type="EMBL" id="MFC4654037.1"/>
    </source>
</evidence>
<evidence type="ECO:0000313" key="2">
    <source>
        <dbReference type="Proteomes" id="UP001595962"/>
    </source>
</evidence>
<accession>A0ABV9JI46</accession>
<keyword evidence="2" id="KW-1185">Reference proteome</keyword>
<protein>
    <submittedName>
        <fullName evidence="1">DUF6988 family protein</fullName>
    </submittedName>
</protein>
<gene>
    <name evidence="1" type="ORF">ACFO3I_03240</name>
</gene>
<dbReference type="EMBL" id="JBHSGB010000003">
    <property type="protein sequence ID" value="MFC4654037.1"/>
    <property type="molecule type" value="Genomic_DNA"/>
</dbReference>
<proteinExistence type="predicted"/>
<comment type="caution">
    <text evidence="1">The sequence shown here is derived from an EMBL/GenBank/DDBJ whole genome shotgun (WGS) entry which is preliminary data.</text>
</comment>
<organism evidence="1 2">
    <name type="scientific">Rheinheimera marina</name>
    <dbReference type="NCBI Taxonomy" id="1774958"/>
    <lineage>
        <taxon>Bacteria</taxon>
        <taxon>Pseudomonadati</taxon>
        <taxon>Pseudomonadota</taxon>
        <taxon>Gammaproteobacteria</taxon>
        <taxon>Chromatiales</taxon>
        <taxon>Chromatiaceae</taxon>
        <taxon>Rheinheimera</taxon>
    </lineage>
</organism>
<name>A0ABV9JI46_9GAMM</name>